<dbReference type="PANTHER" id="PTHR35024:SF4">
    <property type="entry name" value="POLYMER-FORMING CYTOSKELETAL PROTEIN"/>
    <property type="match status" value="1"/>
</dbReference>
<dbReference type="Pfam" id="PF04519">
    <property type="entry name" value="Bactofilin"/>
    <property type="match status" value="1"/>
</dbReference>
<gene>
    <name evidence="3" type="ORF">FPZ24_05675</name>
</gene>
<sequence length="154" mass="15844">MFSKRDDAPASSSYQPAPAAKRAAPGGFSVIGPDIQITGNVRATADLHIEGRIEGDLDCGNLVLGAEAVVNGQVRAETARIAGTIEGSVAIRQLVVESGARITGDVEYESVSLENGAHIDGRMKHAALKPASVVPAIGGPKELKMVDATTEQAA</sequence>
<dbReference type="InterPro" id="IPR007607">
    <property type="entry name" value="BacA/B"/>
</dbReference>
<reference evidence="3 4" key="1">
    <citation type="submission" date="2019-07" db="EMBL/GenBank/DDBJ databases">
        <title>Full genome sequence of Sphingomonas sp. 4R-6-7(HKS19).</title>
        <authorList>
            <person name="Im W.-T."/>
        </authorList>
    </citation>
    <scope>NUCLEOTIDE SEQUENCE [LARGE SCALE GENOMIC DNA]</scope>
    <source>
        <strain evidence="3 4">HKS19</strain>
    </source>
</reference>
<dbReference type="AlphaFoldDB" id="A0A5B8LGG5"/>
<dbReference type="KEGG" id="spai:FPZ24_05675"/>
<feature type="compositionally biased region" description="Low complexity" evidence="2">
    <location>
        <begin position="9"/>
        <end position="25"/>
    </location>
</feature>
<dbReference type="EMBL" id="CP042306">
    <property type="protein sequence ID" value="QDZ07029.1"/>
    <property type="molecule type" value="Genomic_DNA"/>
</dbReference>
<proteinExistence type="inferred from homology"/>
<evidence type="ECO:0000313" key="4">
    <source>
        <dbReference type="Proteomes" id="UP000315673"/>
    </source>
</evidence>
<dbReference type="OrthoDB" id="5738271at2"/>
<protein>
    <submittedName>
        <fullName evidence="3">Polymer-forming cytoskeletal protein</fullName>
    </submittedName>
</protein>
<dbReference type="PANTHER" id="PTHR35024">
    <property type="entry name" value="HYPOTHETICAL CYTOSOLIC PROTEIN"/>
    <property type="match status" value="1"/>
</dbReference>
<accession>A0A5B8LGG5</accession>
<evidence type="ECO:0000313" key="3">
    <source>
        <dbReference type="EMBL" id="QDZ07029.1"/>
    </source>
</evidence>
<feature type="region of interest" description="Disordered" evidence="2">
    <location>
        <begin position="1"/>
        <end position="25"/>
    </location>
</feature>
<evidence type="ECO:0000256" key="1">
    <source>
        <dbReference type="ARBA" id="ARBA00044755"/>
    </source>
</evidence>
<evidence type="ECO:0000256" key="2">
    <source>
        <dbReference type="SAM" id="MobiDB-lite"/>
    </source>
</evidence>
<dbReference type="Proteomes" id="UP000315673">
    <property type="component" value="Chromosome"/>
</dbReference>
<organism evidence="3 4">
    <name type="scientific">Sphingomonas panacisoli</name>
    <dbReference type="NCBI Taxonomy" id="1813879"/>
    <lineage>
        <taxon>Bacteria</taxon>
        <taxon>Pseudomonadati</taxon>
        <taxon>Pseudomonadota</taxon>
        <taxon>Alphaproteobacteria</taxon>
        <taxon>Sphingomonadales</taxon>
        <taxon>Sphingomonadaceae</taxon>
        <taxon>Sphingomonas</taxon>
    </lineage>
</organism>
<keyword evidence="4" id="KW-1185">Reference proteome</keyword>
<name>A0A5B8LGG5_9SPHN</name>
<comment type="similarity">
    <text evidence="1">Belongs to the bactofilin family.</text>
</comment>
<dbReference type="RefSeq" id="WP_146570113.1">
    <property type="nucleotide sequence ID" value="NZ_CP042306.1"/>
</dbReference>